<sequence length="649" mass="70013">MSGPPAPDASPSDTSAEATVPPVSLLSLPPEVLLDSILPILSTDDILSLSSTSKVLHSLCNDPSVWRTKTRQDFSYRATALATANNTSADWYKRVYLGLRRPRTYLWGSTGESRLGGAESVRAHTGMSVAIRQAVDTPMDVTDMFDANSNTRERTWRANLQQAPGTARYHDDAEPPAPVGIVDLQAGGWSFAARDMQGAIWVWGRLSGDGYGFNIPNWGNPHATVDEPSRIPLPAHAESMAVGRKHVLVLDSDNLVWEMQAWGKAYHHTAPELTAPSSTGAAAPGRAQHIVQIEAGWNVSACLMSSGDVVVWDPFCAEYKDSLTSDDDMHGPLGADGDDLTRIFYWGTVGADVVHRLEKIPLRPEPEDDEDQTAERAWEKAEGGMTDKQREDAQKVVKIACGEREVFALKGNGEVWVASISMPWQFLRHFSSPSITHISAQWINVFTYSAATDTSSVQVLIGRIDAYAPDTGRTATPRVLPGINDLPILQVVAGDWHYAALTTTGEMYTWGQNTYGQCGTGGGPEDGRILRHGGRNVDNPTRVTFPKDGDKDAFVFGITAAGMHSGALVLGHPRSEEEKARDKAARSAVPPPGAPPPYTDHDRGPVRGVPGFRFPGIFRIGLAGARGMRGMGSRGRGGPPGQEGPGEQT</sequence>
<dbReference type="InterPro" id="IPR036047">
    <property type="entry name" value="F-box-like_dom_sf"/>
</dbReference>
<reference evidence="4 5" key="1">
    <citation type="submission" date="2018-11" db="EMBL/GenBank/DDBJ databases">
        <title>Genome sequence of Apiotrichum porosum DSM 27194.</title>
        <authorList>
            <person name="Aliyu H."/>
            <person name="Gorte O."/>
            <person name="Ochsenreither K."/>
        </authorList>
    </citation>
    <scope>NUCLEOTIDE SEQUENCE [LARGE SCALE GENOMIC DNA]</scope>
    <source>
        <strain evidence="4 5">DSM 27194</strain>
    </source>
</reference>
<dbReference type="Proteomes" id="UP000279236">
    <property type="component" value="Unassembled WGS sequence"/>
</dbReference>
<organism evidence="4 5">
    <name type="scientific">Apiotrichum porosum</name>
    <dbReference type="NCBI Taxonomy" id="105984"/>
    <lineage>
        <taxon>Eukaryota</taxon>
        <taxon>Fungi</taxon>
        <taxon>Dikarya</taxon>
        <taxon>Basidiomycota</taxon>
        <taxon>Agaricomycotina</taxon>
        <taxon>Tremellomycetes</taxon>
        <taxon>Trichosporonales</taxon>
        <taxon>Trichosporonaceae</taxon>
        <taxon>Apiotrichum</taxon>
    </lineage>
</organism>
<dbReference type="InterPro" id="IPR051553">
    <property type="entry name" value="Ran_GTPase-activating"/>
</dbReference>
<evidence type="ECO:0000313" key="4">
    <source>
        <dbReference type="EMBL" id="RSH82731.1"/>
    </source>
</evidence>
<proteinExistence type="predicted"/>
<protein>
    <recommendedName>
        <fullName evidence="3">F-box domain-containing protein</fullName>
    </recommendedName>
</protein>
<name>A0A427XVH3_9TREE</name>
<feature type="repeat" description="RCC1" evidence="1">
    <location>
        <begin position="198"/>
        <end position="253"/>
    </location>
</feature>
<dbReference type="STRING" id="105984.A0A427XVH3"/>
<dbReference type="PANTHER" id="PTHR45982">
    <property type="entry name" value="REGULATOR OF CHROMOSOME CONDENSATION"/>
    <property type="match status" value="1"/>
</dbReference>
<dbReference type="RefSeq" id="XP_028476963.1">
    <property type="nucleotide sequence ID" value="XM_028623070.1"/>
</dbReference>
<dbReference type="InterPro" id="IPR009091">
    <property type="entry name" value="RCC1/BLIP-II"/>
</dbReference>
<evidence type="ECO:0000256" key="2">
    <source>
        <dbReference type="SAM" id="MobiDB-lite"/>
    </source>
</evidence>
<feature type="compositionally biased region" description="Basic and acidic residues" evidence="2">
    <location>
        <begin position="373"/>
        <end position="389"/>
    </location>
</feature>
<feature type="compositionally biased region" description="Basic and acidic residues" evidence="2">
    <location>
        <begin position="573"/>
        <end position="585"/>
    </location>
</feature>
<dbReference type="Gene3D" id="2.130.10.30">
    <property type="entry name" value="Regulator of chromosome condensation 1/beta-lactamase-inhibitor protein II"/>
    <property type="match status" value="2"/>
</dbReference>
<dbReference type="OrthoDB" id="61110at2759"/>
<dbReference type="SUPFAM" id="SSF81383">
    <property type="entry name" value="F-box domain"/>
    <property type="match status" value="1"/>
</dbReference>
<dbReference type="InterPro" id="IPR001810">
    <property type="entry name" value="F-box_dom"/>
</dbReference>
<feature type="region of interest" description="Disordered" evidence="2">
    <location>
        <begin position="625"/>
        <end position="649"/>
    </location>
</feature>
<dbReference type="Pfam" id="PF13540">
    <property type="entry name" value="RCC1_2"/>
    <property type="match status" value="1"/>
</dbReference>
<dbReference type="SUPFAM" id="SSF50985">
    <property type="entry name" value="RCC1/BLIP-II"/>
    <property type="match status" value="1"/>
</dbReference>
<dbReference type="EMBL" id="RSCE01000005">
    <property type="protein sequence ID" value="RSH82731.1"/>
    <property type="molecule type" value="Genomic_DNA"/>
</dbReference>
<comment type="caution">
    <text evidence="4">The sequence shown here is derived from an EMBL/GenBank/DDBJ whole genome shotgun (WGS) entry which is preliminary data.</text>
</comment>
<dbReference type="AlphaFoldDB" id="A0A427XVH3"/>
<dbReference type="PANTHER" id="PTHR45982:SF1">
    <property type="entry name" value="REGULATOR OF CHROMOSOME CONDENSATION"/>
    <property type="match status" value="1"/>
</dbReference>
<feature type="compositionally biased region" description="Gly residues" evidence="2">
    <location>
        <begin position="627"/>
        <end position="649"/>
    </location>
</feature>
<dbReference type="InterPro" id="IPR000408">
    <property type="entry name" value="Reg_chr_condens"/>
</dbReference>
<dbReference type="Gene3D" id="1.20.1280.50">
    <property type="match status" value="1"/>
</dbReference>
<dbReference type="PROSITE" id="PS50012">
    <property type="entry name" value="RCC1_3"/>
    <property type="match status" value="2"/>
</dbReference>
<evidence type="ECO:0000313" key="5">
    <source>
        <dbReference type="Proteomes" id="UP000279236"/>
    </source>
</evidence>
<evidence type="ECO:0000259" key="3">
    <source>
        <dbReference type="PROSITE" id="PS50181"/>
    </source>
</evidence>
<feature type="region of interest" description="Disordered" evidence="2">
    <location>
        <begin position="363"/>
        <end position="389"/>
    </location>
</feature>
<accession>A0A427XVH3</accession>
<feature type="compositionally biased region" description="Pro residues" evidence="2">
    <location>
        <begin position="589"/>
        <end position="598"/>
    </location>
</feature>
<feature type="region of interest" description="Disordered" evidence="2">
    <location>
        <begin position="570"/>
        <end position="610"/>
    </location>
</feature>
<keyword evidence="5" id="KW-1185">Reference proteome</keyword>
<gene>
    <name evidence="4" type="ORF">EHS24_007725</name>
</gene>
<dbReference type="GeneID" id="39592268"/>
<evidence type="ECO:0000256" key="1">
    <source>
        <dbReference type="PROSITE-ProRule" id="PRU00235"/>
    </source>
</evidence>
<dbReference type="Pfam" id="PF12937">
    <property type="entry name" value="F-box-like"/>
    <property type="match status" value="1"/>
</dbReference>
<feature type="repeat" description="RCC1" evidence="1">
    <location>
        <begin position="505"/>
        <end position="571"/>
    </location>
</feature>
<feature type="domain" description="F-box" evidence="3">
    <location>
        <begin position="23"/>
        <end position="69"/>
    </location>
</feature>
<dbReference type="PROSITE" id="PS50181">
    <property type="entry name" value="FBOX"/>
    <property type="match status" value="1"/>
</dbReference>